<sequence>MSSGDFSNQSVQNLGYLLKRAQQSLRTKIDLELRATEITLPQYAVLSTVAISPGISNADLAKAAFVTPQTMQGIISTLEKRNFLIRSKDPQHGRRLMTQLTNEGKTAMEAAQIEIIKVEKMMLNAIADRDIEFATQTLLKCIENLTTEK</sequence>
<feature type="domain" description="HTH marR-type" evidence="1">
    <location>
        <begin position="11"/>
        <end position="143"/>
    </location>
</feature>
<dbReference type="GO" id="GO:0003700">
    <property type="term" value="F:DNA-binding transcription factor activity"/>
    <property type="evidence" value="ECO:0007669"/>
    <property type="project" value="InterPro"/>
</dbReference>
<accession>A0A1Q2GUH1</accession>
<evidence type="ECO:0000313" key="3">
    <source>
        <dbReference type="Proteomes" id="UP000188243"/>
    </source>
</evidence>
<name>A0A1Q2GUH1_9GAMM</name>
<dbReference type="STRING" id="247523.B0W48_02430"/>
<protein>
    <recommendedName>
        <fullName evidence="1">HTH marR-type domain-containing protein</fullName>
    </recommendedName>
</protein>
<dbReference type="RefSeq" id="WP_077535477.1">
    <property type="nucleotide sequence ID" value="NZ_CP019628.1"/>
</dbReference>
<dbReference type="GO" id="GO:0006950">
    <property type="term" value="P:response to stress"/>
    <property type="evidence" value="ECO:0007669"/>
    <property type="project" value="TreeGrafter"/>
</dbReference>
<evidence type="ECO:0000259" key="1">
    <source>
        <dbReference type="PROSITE" id="PS50995"/>
    </source>
</evidence>
<dbReference type="AlphaFoldDB" id="A0A1Q2GUH1"/>
<dbReference type="Gene3D" id="1.10.10.10">
    <property type="entry name" value="Winged helix-like DNA-binding domain superfamily/Winged helix DNA-binding domain"/>
    <property type="match status" value="1"/>
</dbReference>
<dbReference type="PANTHER" id="PTHR33164">
    <property type="entry name" value="TRANSCRIPTIONAL REGULATOR, MARR FAMILY"/>
    <property type="match status" value="1"/>
</dbReference>
<organism evidence="2 3">
    <name type="scientific">Pseudoalteromonas aliena</name>
    <dbReference type="NCBI Taxonomy" id="247523"/>
    <lineage>
        <taxon>Bacteria</taxon>
        <taxon>Pseudomonadati</taxon>
        <taxon>Pseudomonadota</taxon>
        <taxon>Gammaproteobacteria</taxon>
        <taxon>Alteromonadales</taxon>
        <taxon>Pseudoalteromonadaceae</taxon>
        <taxon>Pseudoalteromonas</taxon>
    </lineage>
</organism>
<evidence type="ECO:0000313" key="2">
    <source>
        <dbReference type="EMBL" id="AQP98756.1"/>
    </source>
</evidence>
<dbReference type="InterPro" id="IPR036390">
    <property type="entry name" value="WH_DNA-bd_sf"/>
</dbReference>
<dbReference type="PROSITE" id="PS50995">
    <property type="entry name" value="HTH_MARR_2"/>
    <property type="match status" value="1"/>
</dbReference>
<reference evidence="2 3" key="1">
    <citation type="submission" date="2017-02" db="EMBL/GenBank/DDBJ databases">
        <title>Complete genome sequence of the cold-active Pseudoalteromonas aliena strain EH1 isolated from Arctic seawater.</title>
        <authorList>
            <person name="Kim E."/>
            <person name="Heo E."/>
            <person name="Kim H."/>
            <person name="Kim D."/>
        </authorList>
    </citation>
    <scope>NUCLEOTIDE SEQUENCE [LARGE SCALE GENOMIC DNA]</scope>
    <source>
        <strain evidence="2 3">EH1</strain>
    </source>
</reference>
<gene>
    <name evidence="2" type="ORF">B0W48_02430</name>
</gene>
<dbReference type="Proteomes" id="UP000188243">
    <property type="component" value="Chromosome"/>
</dbReference>
<dbReference type="Pfam" id="PF01047">
    <property type="entry name" value="MarR"/>
    <property type="match status" value="1"/>
</dbReference>
<dbReference type="EMBL" id="CP019628">
    <property type="protein sequence ID" value="AQP98756.1"/>
    <property type="molecule type" value="Genomic_DNA"/>
</dbReference>
<dbReference type="SUPFAM" id="SSF46785">
    <property type="entry name" value="Winged helix' DNA-binding domain"/>
    <property type="match status" value="1"/>
</dbReference>
<dbReference type="InterPro" id="IPR039422">
    <property type="entry name" value="MarR/SlyA-like"/>
</dbReference>
<dbReference type="InterPro" id="IPR036388">
    <property type="entry name" value="WH-like_DNA-bd_sf"/>
</dbReference>
<dbReference type="SMART" id="SM00347">
    <property type="entry name" value="HTH_MARR"/>
    <property type="match status" value="1"/>
</dbReference>
<dbReference type="InterPro" id="IPR000835">
    <property type="entry name" value="HTH_MarR-typ"/>
</dbReference>
<dbReference type="PANTHER" id="PTHR33164:SF43">
    <property type="entry name" value="HTH-TYPE TRANSCRIPTIONAL REPRESSOR YETL"/>
    <property type="match status" value="1"/>
</dbReference>
<proteinExistence type="predicted"/>
<dbReference type="KEGG" id="paln:B0W48_02430"/>